<accession>A0A1T5LAH4</accession>
<name>A0A1T5LAH4_9FIRM</name>
<dbReference type="InterPro" id="IPR001345">
    <property type="entry name" value="PG/BPGM_mutase_AS"/>
</dbReference>
<dbReference type="Gene3D" id="3.40.50.1240">
    <property type="entry name" value="Phosphoglycerate mutase-like"/>
    <property type="match status" value="1"/>
</dbReference>
<keyword evidence="5" id="KW-1185">Reference proteome</keyword>
<dbReference type="AlphaFoldDB" id="A0A1T5LAH4"/>
<gene>
    <name evidence="4" type="ORF">SAMN02194393_02667</name>
</gene>
<dbReference type="PIRSF" id="PIRSF000709">
    <property type="entry name" value="6PFK_2-Ptase"/>
    <property type="match status" value="1"/>
</dbReference>
<proteinExistence type="predicted"/>
<feature type="active site" description="Proton donor/acceptor" evidence="2">
    <location>
        <position position="84"/>
    </location>
</feature>
<dbReference type="Pfam" id="PF00300">
    <property type="entry name" value="His_Phos_1"/>
    <property type="match status" value="1"/>
</dbReference>
<feature type="binding site" evidence="3">
    <location>
        <begin position="8"/>
        <end position="15"/>
    </location>
    <ligand>
        <name>substrate</name>
    </ligand>
</feature>
<feature type="binding site" evidence="3">
    <location>
        <begin position="110"/>
        <end position="111"/>
    </location>
    <ligand>
        <name>substrate</name>
    </ligand>
</feature>
<dbReference type="CDD" id="cd07067">
    <property type="entry name" value="HP_PGM_like"/>
    <property type="match status" value="1"/>
</dbReference>
<dbReference type="SUPFAM" id="SSF53254">
    <property type="entry name" value="Phosphoglycerate mutase-like"/>
    <property type="match status" value="1"/>
</dbReference>
<dbReference type="PANTHER" id="PTHR46517">
    <property type="entry name" value="FRUCTOSE-2,6-BISPHOSPHATASE TIGAR"/>
    <property type="match status" value="1"/>
</dbReference>
<dbReference type="GO" id="GO:0005829">
    <property type="term" value="C:cytosol"/>
    <property type="evidence" value="ECO:0007669"/>
    <property type="project" value="TreeGrafter"/>
</dbReference>
<feature type="binding site" evidence="3">
    <location>
        <position position="60"/>
    </location>
    <ligand>
        <name>substrate</name>
    </ligand>
</feature>
<keyword evidence="1" id="KW-0378">Hydrolase</keyword>
<evidence type="ECO:0000313" key="4">
    <source>
        <dbReference type="EMBL" id="SKC72960.1"/>
    </source>
</evidence>
<dbReference type="Proteomes" id="UP000190285">
    <property type="component" value="Unassembled WGS sequence"/>
</dbReference>
<dbReference type="OrthoDB" id="9781415at2"/>
<reference evidence="4 5" key="1">
    <citation type="submission" date="2017-02" db="EMBL/GenBank/DDBJ databases">
        <authorList>
            <person name="Peterson S.W."/>
        </authorList>
    </citation>
    <scope>NUCLEOTIDE SEQUENCE [LARGE SCALE GENOMIC DNA]</scope>
    <source>
        <strain evidence="4 5">M1</strain>
    </source>
</reference>
<evidence type="ECO:0000256" key="2">
    <source>
        <dbReference type="PIRSR" id="PIRSR613078-1"/>
    </source>
</evidence>
<dbReference type="GO" id="GO:0045820">
    <property type="term" value="P:negative regulation of glycolytic process"/>
    <property type="evidence" value="ECO:0007669"/>
    <property type="project" value="TreeGrafter"/>
</dbReference>
<dbReference type="InterPro" id="IPR029033">
    <property type="entry name" value="His_PPase_superfam"/>
</dbReference>
<dbReference type="SMART" id="SM00855">
    <property type="entry name" value="PGAM"/>
    <property type="match status" value="1"/>
</dbReference>
<evidence type="ECO:0000256" key="1">
    <source>
        <dbReference type="ARBA" id="ARBA00022801"/>
    </source>
</evidence>
<protein>
    <submittedName>
        <fullName evidence="4">Probable phosphoglycerate mutase</fullName>
    </submittedName>
</protein>
<dbReference type="PANTHER" id="PTHR46517:SF1">
    <property type="entry name" value="FRUCTOSE-2,6-BISPHOSPHATASE TIGAR"/>
    <property type="match status" value="1"/>
</dbReference>
<dbReference type="RefSeq" id="WP_079492211.1">
    <property type="nucleotide sequence ID" value="NZ_FUZT01000006.1"/>
</dbReference>
<dbReference type="GO" id="GO:0004331">
    <property type="term" value="F:fructose-2,6-bisphosphate 2-phosphatase activity"/>
    <property type="evidence" value="ECO:0007669"/>
    <property type="project" value="TreeGrafter"/>
</dbReference>
<dbReference type="InterPro" id="IPR051695">
    <property type="entry name" value="Phosphoglycerate_Mutase"/>
</dbReference>
<dbReference type="PROSITE" id="PS00175">
    <property type="entry name" value="PG_MUTASE"/>
    <property type="match status" value="1"/>
</dbReference>
<organism evidence="4 5">
    <name type="scientific">Maledivibacter halophilus</name>
    <dbReference type="NCBI Taxonomy" id="36842"/>
    <lineage>
        <taxon>Bacteria</taxon>
        <taxon>Bacillati</taxon>
        <taxon>Bacillota</taxon>
        <taxon>Clostridia</taxon>
        <taxon>Peptostreptococcales</taxon>
        <taxon>Caminicellaceae</taxon>
        <taxon>Maledivibacter</taxon>
    </lineage>
</organism>
<dbReference type="EMBL" id="FUZT01000006">
    <property type="protein sequence ID" value="SKC72960.1"/>
    <property type="molecule type" value="Genomic_DNA"/>
</dbReference>
<evidence type="ECO:0000313" key="5">
    <source>
        <dbReference type="Proteomes" id="UP000190285"/>
    </source>
</evidence>
<dbReference type="STRING" id="36842.SAMN02194393_02667"/>
<sequence length="203" mass="23352">MQKLYLIRHGETQWNCESKTQGCRNIQLTKLGIMQGKLLANKLQRENEDFIKIYSSDLDRCYFTAKLISEKIHVDVEVNKKLREMSFGAWEGLTLSQIEKGYSKEYIRWRREPHTASIPKGENLKIVQNRCLNTVKKILNIHNDGSIIIVSHGVAIKTILLGILGIDLKYFYNITLGNASLNKIEFRNYGPVLSNLNDLCHLS</sequence>
<feature type="active site" description="Tele-phosphohistidine intermediate" evidence="2">
    <location>
        <position position="9"/>
    </location>
</feature>
<dbReference type="GO" id="GO:0043456">
    <property type="term" value="P:regulation of pentose-phosphate shunt"/>
    <property type="evidence" value="ECO:0007669"/>
    <property type="project" value="TreeGrafter"/>
</dbReference>
<evidence type="ECO:0000256" key="3">
    <source>
        <dbReference type="PIRSR" id="PIRSR613078-2"/>
    </source>
</evidence>
<dbReference type="InterPro" id="IPR013078">
    <property type="entry name" value="His_Pase_superF_clade-1"/>
</dbReference>